<evidence type="ECO:0000313" key="2">
    <source>
        <dbReference type="Proteomes" id="UP000050791"/>
    </source>
</evidence>
<feature type="compositionally biased region" description="Polar residues" evidence="1">
    <location>
        <begin position="111"/>
        <end position="139"/>
    </location>
</feature>
<feature type="region of interest" description="Disordered" evidence="1">
    <location>
        <begin position="102"/>
        <end position="139"/>
    </location>
</feature>
<reference evidence="3" key="1">
    <citation type="submission" date="2023-11" db="UniProtKB">
        <authorList>
            <consortium name="WormBaseParasite"/>
        </authorList>
    </citation>
    <scope>IDENTIFICATION</scope>
</reference>
<organism evidence="2 3">
    <name type="scientific">Schistosoma mattheei</name>
    <dbReference type="NCBI Taxonomy" id="31246"/>
    <lineage>
        <taxon>Eukaryota</taxon>
        <taxon>Metazoa</taxon>
        <taxon>Spiralia</taxon>
        <taxon>Lophotrochozoa</taxon>
        <taxon>Platyhelminthes</taxon>
        <taxon>Trematoda</taxon>
        <taxon>Digenea</taxon>
        <taxon>Strigeidida</taxon>
        <taxon>Schistosomatoidea</taxon>
        <taxon>Schistosomatidae</taxon>
        <taxon>Schistosoma</taxon>
    </lineage>
</organism>
<dbReference type="Proteomes" id="UP000050791">
    <property type="component" value="Unassembled WGS sequence"/>
</dbReference>
<name>A0AA85AQW2_9TREM</name>
<dbReference type="WBParaSite" id="SMTH1_102140.1">
    <property type="protein sequence ID" value="SMTH1_102140.1"/>
    <property type="gene ID" value="SMTH1_102140"/>
</dbReference>
<dbReference type="AlphaFoldDB" id="A0AA85AQW2"/>
<evidence type="ECO:0000256" key="1">
    <source>
        <dbReference type="SAM" id="MobiDB-lite"/>
    </source>
</evidence>
<evidence type="ECO:0000313" key="3">
    <source>
        <dbReference type="WBParaSite" id="SMTH1_102140.1"/>
    </source>
</evidence>
<protein>
    <submittedName>
        <fullName evidence="3">Uncharacterized protein</fullName>
    </submittedName>
</protein>
<accession>A0AA85AQW2</accession>
<proteinExistence type="predicted"/>
<sequence>MSSLKDWLFCDPAELRDMPGLSTKLSRNDGSIGYSVGSNNTSEYSTRSVKSSWLIPENTTLSMNKDMSTLCIDSSKIDNLTKNSLFPEHIFHSGPIDLSRWLRQSPPPPQSMDNNSSNLSMEQNQSINEEMNSTTSQTNEINTMNPNKNIENNDILVEYCPKFGICQGGPGGPTCCGGCSLSMIKRNSIDASIQSITNENSIIGISSNTLNNEMNSCDNNNNNNNNNNNSIVTELNRIANSDLKQWIVNDKPEQYNNSVDCYSDRRQQSDFFHPVTQNYLTSSVPQTNFSVIDMEIDGKRTWNRRTR</sequence>